<dbReference type="InterPro" id="IPR046539">
    <property type="entry name" value="DUF6604"/>
</dbReference>
<name>A0AAD9H3A4_9PEZI</name>
<dbReference type="AlphaFoldDB" id="A0AAD9H3A4"/>
<dbReference type="Proteomes" id="UP001232148">
    <property type="component" value="Unassembled WGS sequence"/>
</dbReference>
<gene>
    <name evidence="2" type="ORF">LX32DRAFT_294801</name>
</gene>
<reference evidence="2" key="1">
    <citation type="submission" date="2021-06" db="EMBL/GenBank/DDBJ databases">
        <title>Comparative genomics, transcriptomics and evolutionary studies reveal genomic signatures of adaptation to plant cell wall in hemibiotrophic fungi.</title>
        <authorList>
            <consortium name="DOE Joint Genome Institute"/>
            <person name="Baroncelli R."/>
            <person name="Diaz J.F."/>
            <person name="Benocci T."/>
            <person name="Peng M."/>
            <person name="Battaglia E."/>
            <person name="Haridas S."/>
            <person name="Andreopoulos W."/>
            <person name="Labutti K."/>
            <person name="Pangilinan J."/>
            <person name="Floch G.L."/>
            <person name="Makela M.R."/>
            <person name="Henrissat B."/>
            <person name="Grigoriev I.V."/>
            <person name="Crouch J.A."/>
            <person name="De Vries R.P."/>
            <person name="Sukno S.A."/>
            <person name="Thon M.R."/>
        </authorList>
    </citation>
    <scope>NUCLEOTIDE SEQUENCE</scope>
    <source>
        <strain evidence="2">MAFF235873</strain>
    </source>
</reference>
<feature type="domain" description="DUF6604" evidence="1">
    <location>
        <begin position="34"/>
        <end position="233"/>
    </location>
</feature>
<proteinExistence type="predicted"/>
<evidence type="ECO:0000313" key="2">
    <source>
        <dbReference type="EMBL" id="KAK2020734.1"/>
    </source>
</evidence>
<evidence type="ECO:0000313" key="3">
    <source>
        <dbReference type="Proteomes" id="UP001232148"/>
    </source>
</evidence>
<sequence length="630" mass="71446">MSSGWTLVCAHSPAKQTKRTPRSAPNKTFQLYRRYKITERLAFSILSNGDEYQDWTINQLYDRVQQASPMLTTEDRSRVTKCFSQAVELRRIISQHYQDSSIESQIRHDGFISFLEEIIELLKTELSCPRTKKNEGEPPRVNLPSNRYQILETNDTDKPEDHKHSDNINAFNGHVNKIVDQAVDFTPDASLDEVCYLQFLEDIQQRVAQAVNGISRAAAGHISYATASMLSTTLLREIKMIVSQETLFHSSWFETSGHKRLVRIPSLTEPISTGYAYWKELQDCASNMSEDVENMSKPYFELISERQLPTAPVSQLSQEQLRPAISQLRDDQKEGNYSVHDLPLTGIIAVSLRRRIQRQFAPDKASAAHQTPSSLHHRIASQVEKRLVHCNGLLEVLHCMVLPRCQLDVVDKTYSRVSELEKLVKHARDDILLLVHFASLVESIVATLRKVTIHFSGDTCIFAYMCKYAALGGTPVPEALEEAFQDPRFRHSFFAQGDPTSESACITAMKQLIQVSAYCDIIESGGKRNIPISAPTCKSLSDPKRGSLSDSSFMERILYYEGKYTPSLVQRLKTTTVEEALEKEQRSPDTLRIRKCLSAFLCDESLGTRRRSFVTPAIIRTLTVFRLLSS</sequence>
<dbReference type="Pfam" id="PF20253">
    <property type="entry name" value="DUF6604"/>
    <property type="match status" value="1"/>
</dbReference>
<keyword evidence="3" id="KW-1185">Reference proteome</keyword>
<comment type="caution">
    <text evidence="2">The sequence shown here is derived from an EMBL/GenBank/DDBJ whole genome shotgun (WGS) entry which is preliminary data.</text>
</comment>
<accession>A0AAD9H3A4</accession>
<organism evidence="2 3">
    <name type="scientific">Colletotrichum zoysiae</name>
    <dbReference type="NCBI Taxonomy" id="1216348"/>
    <lineage>
        <taxon>Eukaryota</taxon>
        <taxon>Fungi</taxon>
        <taxon>Dikarya</taxon>
        <taxon>Ascomycota</taxon>
        <taxon>Pezizomycotina</taxon>
        <taxon>Sordariomycetes</taxon>
        <taxon>Hypocreomycetidae</taxon>
        <taxon>Glomerellales</taxon>
        <taxon>Glomerellaceae</taxon>
        <taxon>Colletotrichum</taxon>
        <taxon>Colletotrichum graminicola species complex</taxon>
    </lineage>
</organism>
<evidence type="ECO:0000259" key="1">
    <source>
        <dbReference type="Pfam" id="PF20253"/>
    </source>
</evidence>
<dbReference type="EMBL" id="MU843181">
    <property type="protein sequence ID" value="KAK2020734.1"/>
    <property type="molecule type" value="Genomic_DNA"/>
</dbReference>
<protein>
    <recommendedName>
        <fullName evidence="1">DUF6604 domain-containing protein</fullName>
    </recommendedName>
</protein>